<protein>
    <submittedName>
        <fullName evidence="2">Low affinity sulfate transporter 3</fullName>
    </submittedName>
</protein>
<dbReference type="Gene3D" id="3.30.750.24">
    <property type="entry name" value="STAS domain"/>
    <property type="match status" value="1"/>
</dbReference>
<evidence type="ECO:0000259" key="1">
    <source>
        <dbReference type="PROSITE" id="PS50801"/>
    </source>
</evidence>
<dbReference type="EMBL" id="QZWG01000005">
    <property type="protein sequence ID" value="RZC13832.1"/>
    <property type="molecule type" value="Genomic_DNA"/>
</dbReference>
<name>A0A445KSA5_GLYSO</name>
<dbReference type="Proteomes" id="UP000289340">
    <property type="component" value="Chromosome 5"/>
</dbReference>
<dbReference type="PROSITE" id="PS50801">
    <property type="entry name" value="STAS"/>
    <property type="match status" value="1"/>
</dbReference>
<evidence type="ECO:0000313" key="2">
    <source>
        <dbReference type="EMBL" id="RZC13832.1"/>
    </source>
</evidence>
<dbReference type="InterPro" id="IPR002645">
    <property type="entry name" value="STAS_dom"/>
</dbReference>
<dbReference type="GO" id="GO:0055085">
    <property type="term" value="P:transmembrane transport"/>
    <property type="evidence" value="ECO:0007669"/>
    <property type="project" value="InterPro"/>
</dbReference>
<comment type="caution">
    <text evidence="2">The sequence shown here is derived from an EMBL/GenBank/DDBJ whole genome shotgun (WGS) entry which is preliminary data.</text>
</comment>
<dbReference type="SUPFAM" id="SSF52091">
    <property type="entry name" value="SpoIIaa-like"/>
    <property type="match status" value="1"/>
</dbReference>
<dbReference type="PANTHER" id="PTHR11814">
    <property type="entry name" value="SULFATE TRANSPORTER"/>
    <property type="match status" value="1"/>
</dbReference>
<keyword evidence="3" id="KW-1185">Reference proteome</keyword>
<dbReference type="CDD" id="cd07042">
    <property type="entry name" value="STAS_SulP_like_sulfate_transporter"/>
    <property type="match status" value="1"/>
</dbReference>
<sequence>MAYILIFFFFLGGGGGRILKWVAEEENELAKGRVQAVILDMSNLMNVDTSGILILEELHKRLLSRGVQLAMVNPRWLVIHKLKVAHFVDKIGRQWVFLTVAEAVDAFNYKKWVMLFLSKYRLS</sequence>
<dbReference type="GO" id="GO:0016020">
    <property type="term" value="C:membrane"/>
    <property type="evidence" value="ECO:0007669"/>
    <property type="project" value="InterPro"/>
</dbReference>
<dbReference type="InterPro" id="IPR036513">
    <property type="entry name" value="STAS_dom_sf"/>
</dbReference>
<dbReference type="InterPro" id="IPR001902">
    <property type="entry name" value="SLC26A/SulP_fam"/>
</dbReference>
<proteinExistence type="predicted"/>
<dbReference type="Pfam" id="PF01740">
    <property type="entry name" value="STAS"/>
    <property type="match status" value="1"/>
</dbReference>
<feature type="domain" description="STAS" evidence="1">
    <location>
        <begin position="17"/>
        <end position="107"/>
    </location>
</feature>
<gene>
    <name evidence="2" type="ORF">D0Y65_013081</name>
</gene>
<accession>A0A445KSA5</accession>
<dbReference type="AlphaFoldDB" id="A0A445KSA5"/>
<organism evidence="2 3">
    <name type="scientific">Glycine soja</name>
    <name type="common">Wild soybean</name>
    <dbReference type="NCBI Taxonomy" id="3848"/>
    <lineage>
        <taxon>Eukaryota</taxon>
        <taxon>Viridiplantae</taxon>
        <taxon>Streptophyta</taxon>
        <taxon>Embryophyta</taxon>
        <taxon>Tracheophyta</taxon>
        <taxon>Spermatophyta</taxon>
        <taxon>Magnoliopsida</taxon>
        <taxon>eudicotyledons</taxon>
        <taxon>Gunneridae</taxon>
        <taxon>Pentapetalae</taxon>
        <taxon>rosids</taxon>
        <taxon>fabids</taxon>
        <taxon>Fabales</taxon>
        <taxon>Fabaceae</taxon>
        <taxon>Papilionoideae</taxon>
        <taxon>50 kb inversion clade</taxon>
        <taxon>NPAAA clade</taxon>
        <taxon>indigoferoid/millettioid clade</taxon>
        <taxon>Phaseoleae</taxon>
        <taxon>Glycine</taxon>
        <taxon>Glycine subgen. Soja</taxon>
    </lineage>
</organism>
<evidence type="ECO:0000313" key="3">
    <source>
        <dbReference type="Proteomes" id="UP000289340"/>
    </source>
</evidence>
<reference evidence="2 3" key="1">
    <citation type="submission" date="2018-09" db="EMBL/GenBank/DDBJ databases">
        <title>A high-quality reference genome of wild soybean provides a powerful tool to mine soybean genomes.</title>
        <authorList>
            <person name="Xie M."/>
            <person name="Chung C.Y.L."/>
            <person name="Li M.-W."/>
            <person name="Wong F.-L."/>
            <person name="Chan T.-F."/>
            <person name="Lam H.-M."/>
        </authorList>
    </citation>
    <scope>NUCLEOTIDE SEQUENCE [LARGE SCALE GENOMIC DNA]</scope>
    <source>
        <strain evidence="3">cv. W05</strain>
        <tissue evidence="2">Hypocotyl of etiolated seedlings</tissue>
    </source>
</reference>